<dbReference type="SUPFAM" id="SSF52467">
    <property type="entry name" value="DHS-like NAD/FAD-binding domain"/>
    <property type="match status" value="1"/>
</dbReference>
<dbReference type="Pfam" id="PF13289">
    <property type="entry name" value="SIR2_2"/>
    <property type="match status" value="1"/>
</dbReference>
<keyword evidence="2" id="KW-1185">Reference proteome</keyword>
<organism evidence="1 2">
    <name type="scientific">Clostridium brassicae</name>
    <dbReference type="NCBI Taxonomy" id="2999072"/>
    <lineage>
        <taxon>Bacteria</taxon>
        <taxon>Bacillati</taxon>
        <taxon>Bacillota</taxon>
        <taxon>Clostridia</taxon>
        <taxon>Eubacteriales</taxon>
        <taxon>Clostridiaceae</taxon>
        <taxon>Clostridium</taxon>
    </lineage>
</organism>
<dbReference type="PIRSF" id="PIRSF033541">
    <property type="entry name" value="ORF25P_Sir2"/>
    <property type="match status" value="1"/>
</dbReference>
<evidence type="ECO:0000313" key="2">
    <source>
        <dbReference type="Proteomes" id="UP001144612"/>
    </source>
</evidence>
<proteinExistence type="predicted"/>
<name>A0ABT4D4E7_9CLOT</name>
<gene>
    <name evidence="1" type="ORF">OW729_00875</name>
</gene>
<comment type="caution">
    <text evidence="1">The sequence shown here is derived from an EMBL/GenBank/DDBJ whole genome shotgun (WGS) entry which is preliminary data.</text>
</comment>
<dbReference type="Proteomes" id="UP001144612">
    <property type="component" value="Unassembled WGS sequence"/>
</dbReference>
<dbReference type="RefSeq" id="WP_268059507.1">
    <property type="nucleotide sequence ID" value="NZ_JAPQFJ010000001.1"/>
</dbReference>
<dbReference type="InterPro" id="IPR014583">
    <property type="entry name" value="Uncharacterised_Sir2-like"/>
</dbReference>
<sequence>MEIPEELIEEIREKKVILFIGAGVSELLGSAPWGKLIDEMALELGYDRDVFKSMGNHLELAEFYNIRKNSMESLINWMNINWHNSNIKIQDSNVHKLIVDLDFQIIYTTNYDRWIEKAFEYYNKEYTKIVTMDDLVNIKENVTEIIKLHGDLNEENSIVLTESSYFERLNFESPLDIRLKGDILGKSILFIGYSLNDINIRYLLYKLNDLWQCSKNRSCRPKSYIFLLNKNSVQQEILENRGVETIIYDRDDKQNGIQNFLKELWIKVNDFEK</sequence>
<dbReference type="InterPro" id="IPR029035">
    <property type="entry name" value="DHS-like_NAD/FAD-binding_dom"/>
</dbReference>
<protein>
    <submittedName>
        <fullName evidence="1">SIR2 family protein</fullName>
    </submittedName>
</protein>
<evidence type="ECO:0000313" key="1">
    <source>
        <dbReference type="EMBL" id="MCY6957150.1"/>
    </source>
</evidence>
<dbReference type="EMBL" id="JAPQFJ010000001">
    <property type="protein sequence ID" value="MCY6957150.1"/>
    <property type="molecule type" value="Genomic_DNA"/>
</dbReference>
<reference evidence="1" key="1">
    <citation type="submission" date="2022-12" db="EMBL/GenBank/DDBJ databases">
        <title>Clostridium sp. nov., isolated from industrial wastewater.</title>
        <authorList>
            <person name="Jiayan W."/>
        </authorList>
    </citation>
    <scope>NUCLEOTIDE SEQUENCE</scope>
    <source>
        <strain evidence="1">ZC22-4</strain>
    </source>
</reference>
<accession>A0ABT4D4E7</accession>